<sequence>MTDFAFAGKAFDIRLDNGVIFHNTYAAEGNKLVYEQIDGAVEGASEEVDLYVAEVAPRMYLVGWNEVSGATVAHVMDFKTKKLTAFRALDAGGTRVGEVHSGTFEEVK</sequence>
<dbReference type="Proteomes" id="UP001144313">
    <property type="component" value="Unassembled WGS sequence"/>
</dbReference>
<organism evidence="2 3">
    <name type="scientific">Glycomyces algeriensis</name>
    <dbReference type="NCBI Taxonomy" id="256037"/>
    <lineage>
        <taxon>Bacteria</taxon>
        <taxon>Bacillati</taxon>
        <taxon>Actinomycetota</taxon>
        <taxon>Actinomycetes</taxon>
        <taxon>Glycomycetales</taxon>
        <taxon>Glycomycetaceae</taxon>
        <taxon>Glycomyces</taxon>
    </lineage>
</organism>
<dbReference type="RefSeq" id="WP_270116889.1">
    <property type="nucleotide sequence ID" value="NZ_BAAAOL010000009.1"/>
</dbReference>
<evidence type="ECO:0000259" key="1">
    <source>
        <dbReference type="Pfam" id="PF22036"/>
    </source>
</evidence>
<proteinExistence type="predicted"/>
<keyword evidence="3" id="KW-1185">Reference proteome</keyword>
<dbReference type="InterPro" id="IPR053892">
    <property type="entry name" value="MoaF-like"/>
</dbReference>
<dbReference type="EMBL" id="BSDT01000001">
    <property type="protein sequence ID" value="GLI40877.1"/>
    <property type="molecule type" value="Genomic_DNA"/>
</dbReference>
<evidence type="ECO:0000313" key="2">
    <source>
        <dbReference type="EMBL" id="GLI40877.1"/>
    </source>
</evidence>
<comment type="caution">
    <text evidence="2">The sequence shown here is derived from an EMBL/GenBank/DDBJ whole genome shotgun (WGS) entry which is preliminary data.</text>
</comment>
<protein>
    <recommendedName>
        <fullName evidence="1">MoaF-like domain-containing protein</fullName>
    </recommendedName>
</protein>
<feature type="domain" description="MoaF-like" evidence="1">
    <location>
        <begin position="7"/>
        <end position="92"/>
    </location>
</feature>
<name>A0A9W6G5U8_9ACTN</name>
<reference evidence="2" key="1">
    <citation type="submission" date="2022-12" db="EMBL/GenBank/DDBJ databases">
        <title>Reference genome sequencing for broad-spectrum identification of bacterial and archaeal isolates by mass spectrometry.</title>
        <authorList>
            <person name="Sekiguchi Y."/>
            <person name="Tourlousse D.M."/>
        </authorList>
    </citation>
    <scope>NUCLEOTIDE SEQUENCE</scope>
    <source>
        <strain evidence="2">LLR39Z86</strain>
    </source>
</reference>
<dbReference type="Pfam" id="PF22036">
    <property type="entry name" value="MoaF_like"/>
    <property type="match status" value="1"/>
</dbReference>
<dbReference type="Gene3D" id="2.40.128.20">
    <property type="match status" value="1"/>
</dbReference>
<accession>A0A9W6G5U8</accession>
<gene>
    <name evidence="2" type="ORF">GALLR39Z86_07270</name>
</gene>
<evidence type="ECO:0000313" key="3">
    <source>
        <dbReference type="Proteomes" id="UP001144313"/>
    </source>
</evidence>
<dbReference type="AlphaFoldDB" id="A0A9W6G5U8"/>
<dbReference type="InterPro" id="IPR012674">
    <property type="entry name" value="Calycin"/>
</dbReference>